<dbReference type="PANTHER" id="PTHR38166:SF1">
    <property type="entry name" value="C2H2-TYPE DOMAIN-CONTAINING PROTEIN"/>
    <property type="match status" value="1"/>
</dbReference>
<organism evidence="2 3">
    <name type="scientific">Stachybotrys elegans</name>
    <dbReference type="NCBI Taxonomy" id="80388"/>
    <lineage>
        <taxon>Eukaryota</taxon>
        <taxon>Fungi</taxon>
        <taxon>Dikarya</taxon>
        <taxon>Ascomycota</taxon>
        <taxon>Pezizomycotina</taxon>
        <taxon>Sordariomycetes</taxon>
        <taxon>Hypocreomycetidae</taxon>
        <taxon>Hypocreales</taxon>
        <taxon>Stachybotryaceae</taxon>
        <taxon>Stachybotrys</taxon>
    </lineage>
</organism>
<sequence length="262" mass="29884">MHMQVQPRKGPEMDPEDSSGNPIVGTSRKRKHFVGTPEDGVVIVEHPPATRQCKSDDWKSESGNVQHKLACPFYKKDPQRFARGKACHGPGWTGIHRLKAHLKRWHAPAVHTCGRCQKSFKTDEILSHHLRADKQCPVQELNRADGIMSRDLALSVQSRTRYKSDMTDEEKWKELYRKLFPRDHDAIPSPCNLAIPSFICMKSTNQTQTTNLKRRHHLTRALTSWPSSKSSSPGLPPRKISRPSKPSLVVQWEYPTQCCARI</sequence>
<proteinExistence type="predicted"/>
<name>A0A8K0SFJ8_9HYPO</name>
<evidence type="ECO:0000313" key="3">
    <source>
        <dbReference type="Proteomes" id="UP000813444"/>
    </source>
</evidence>
<accession>A0A8K0SFJ8</accession>
<dbReference type="EMBL" id="JAGPNK010000020">
    <property type="protein sequence ID" value="KAH7305021.1"/>
    <property type="molecule type" value="Genomic_DNA"/>
</dbReference>
<evidence type="ECO:0008006" key="4">
    <source>
        <dbReference type="Google" id="ProtNLM"/>
    </source>
</evidence>
<evidence type="ECO:0000256" key="1">
    <source>
        <dbReference type="SAM" id="MobiDB-lite"/>
    </source>
</evidence>
<keyword evidence="3" id="KW-1185">Reference proteome</keyword>
<feature type="region of interest" description="Disordered" evidence="1">
    <location>
        <begin position="222"/>
        <end position="243"/>
    </location>
</feature>
<dbReference type="Proteomes" id="UP000813444">
    <property type="component" value="Unassembled WGS sequence"/>
</dbReference>
<dbReference type="AlphaFoldDB" id="A0A8K0SFJ8"/>
<feature type="compositionally biased region" description="Low complexity" evidence="1">
    <location>
        <begin position="224"/>
        <end position="233"/>
    </location>
</feature>
<reference evidence="2" key="1">
    <citation type="journal article" date="2021" name="Nat. Commun.">
        <title>Genetic determinants of endophytism in the Arabidopsis root mycobiome.</title>
        <authorList>
            <person name="Mesny F."/>
            <person name="Miyauchi S."/>
            <person name="Thiergart T."/>
            <person name="Pickel B."/>
            <person name="Atanasova L."/>
            <person name="Karlsson M."/>
            <person name="Huettel B."/>
            <person name="Barry K.W."/>
            <person name="Haridas S."/>
            <person name="Chen C."/>
            <person name="Bauer D."/>
            <person name="Andreopoulos W."/>
            <person name="Pangilinan J."/>
            <person name="LaButti K."/>
            <person name="Riley R."/>
            <person name="Lipzen A."/>
            <person name="Clum A."/>
            <person name="Drula E."/>
            <person name="Henrissat B."/>
            <person name="Kohler A."/>
            <person name="Grigoriev I.V."/>
            <person name="Martin F.M."/>
            <person name="Hacquard S."/>
        </authorList>
    </citation>
    <scope>NUCLEOTIDE SEQUENCE</scope>
    <source>
        <strain evidence="2">MPI-CAGE-CH-0235</strain>
    </source>
</reference>
<gene>
    <name evidence="2" type="ORF">B0I35DRAFT_444656</name>
</gene>
<feature type="region of interest" description="Disordered" evidence="1">
    <location>
        <begin position="1"/>
        <end position="36"/>
    </location>
</feature>
<dbReference type="OrthoDB" id="4161727at2759"/>
<protein>
    <recommendedName>
        <fullName evidence="4">C2H2-type domain-containing protein</fullName>
    </recommendedName>
</protein>
<comment type="caution">
    <text evidence="2">The sequence shown here is derived from an EMBL/GenBank/DDBJ whole genome shotgun (WGS) entry which is preliminary data.</text>
</comment>
<dbReference type="PANTHER" id="PTHR38166">
    <property type="entry name" value="C2H2-TYPE DOMAIN-CONTAINING PROTEIN-RELATED"/>
    <property type="match status" value="1"/>
</dbReference>
<evidence type="ECO:0000313" key="2">
    <source>
        <dbReference type="EMBL" id="KAH7305021.1"/>
    </source>
</evidence>